<keyword evidence="5 8" id="KW-0406">Ion transport</keyword>
<organism evidence="9 10">
    <name type="scientific">Candidatus Fimenecus excrementigallinarum</name>
    <dbReference type="NCBI Taxonomy" id="2840816"/>
    <lineage>
        <taxon>Bacteria</taxon>
        <taxon>Bacillati</taxon>
        <taxon>Bacillota</taxon>
        <taxon>Clostridia</taxon>
        <taxon>Candidatus Fimenecus</taxon>
    </lineage>
</organism>
<evidence type="ECO:0000256" key="4">
    <source>
        <dbReference type="ARBA" id="ARBA00022989"/>
    </source>
</evidence>
<evidence type="ECO:0000256" key="5">
    <source>
        <dbReference type="ARBA" id="ARBA00023065"/>
    </source>
</evidence>
<dbReference type="InterPro" id="IPR003810">
    <property type="entry name" value="Mntp/YtaF"/>
</dbReference>
<evidence type="ECO:0000256" key="3">
    <source>
        <dbReference type="ARBA" id="ARBA00022692"/>
    </source>
</evidence>
<keyword evidence="4 8" id="KW-1133">Transmembrane helix</keyword>
<evidence type="ECO:0000313" key="10">
    <source>
        <dbReference type="Proteomes" id="UP000824071"/>
    </source>
</evidence>
<dbReference type="InterPro" id="IPR022929">
    <property type="entry name" value="Put_MntP"/>
</dbReference>
<keyword evidence="2 8" id="KW-1003">Cell membrane</keyword>
<feature type="transmembrane region" description="Helical" evidence="8">
    <location>
        <begin position="133"/>
        <end position="154"/>
    </location>
</feature>
<evidence type="ECO:0000256" key="6">
    <source>
        <dbReference type="ARBA" id="ARBA00023136"/>
    </source>
</evidence>
<feature type="transmembrane region" description="Helical" evidence="8">
    <location>
        <begin position="38"/>
        <end position="58"/>
    </location>
</feature>
<keyword evidence="6 8" id="KW-0472">Membrane</keyword>
<dbReference type="GO" id="GO:0005384">
    <property type="term" value="F:manganese ion transmembrane transporter activity"/>
    <property type="evidence" value="ECO:0007669"/>
    <property type="project" value="UniProtKB-UniRule"/>
</dbReference>
<comment type="similarity">
    <text evidence="8">Belongs to the MntP (TC 9.B.29) family.</text>
</comment>
<feature type="transmembrane region" description="Helical" evidence="8">
    <location>
        <begin position="6"/>
        <end position="26"/>
    </location>
</feature>
<dbReference type="PANTHER" id="PTHR35529">
    <property type="entry name" value="MANGANESE EFFLUX PUMP MNTP-RELATED"/>
    <property type="match status" value="1"/>
</dbReference>
<feature type="transmembrane region" description="Helical" evidence="8">
    <location>
        <begin position="107"/>
        <end position="127"/>
    </location>
</feature>
<evidence type="ECO:0000256" key="2">
    <source>
        <dbReference type="ARBA" id="ARBA00022475"/>
    </source>
</evidence>
<keyword evidence="1 8" id="KW-0813">Transport</keyword>
<name>A0A9D1IFP0_9FIRM</name>
<evidence type="ECO:0000256" key="8">
    <source>
        <dbReference type="HAMAP-Rule" id="MF_01521"/>
    </source>
</evidence>
<evidence type="ECO:0000313" key="9">
    <source>
        <dbReference type="EMBL" id="HIU36467.1"/>
    </source>
</evidence>
<keyword evidence="7 8" id="KW-0464">Manganese</keyword>
<dbReference type="Pfam" id="PF02659">
    <property type="entry name" value="Mntp"/>
    <property type="match status" value="1"/>
</dbReference>
<accession>A0A9D1IFP0</accession>
<proteinExistence type="inferred from homology"/>
<protein>
    <recommendedName>
        <fullName evidence="8">Putative manganese efflux pump MntP</fullName>
    </recommendedName>
</protein>
<dbReference type="EMBL" id="DVMW01000043">
    <property type="protein sequence ID" value="HIU36467.1"/>
    <property type="molecule type" value="Genomic_DNA"/>
</dbReference>
<gene>
    <name evidence="8" type="primary">mntP</name>
    <name evidence="9" type="ORF">IAC53_07685</name>
</gene>
<comment type="function">
    <text evidence="8">Probably functions as a manganese efflux pump.</text>
</comment>
<evidence type="ECO:0000256" key="1">
    <source>
        <dbReference type="ARBA" id="ARBA00022448"/>
    </source>
</evidence>
<comment type="caution">
    <text evidence="9">The sequence shown here is derived from an EMBL/GenBank/DDBJ whole genome shotgun (WGS) entry which is preliminary data.</text>
</comment>
<feature type="transmembrane region" description="Helical" evidence="8">
    <location>
        <begin position="70"/>
        <end position="86"/>
    </location>
</feature>
<dbReference type="AlphaFoldDB" id="A0A9D1IFP0"/>
<dbReference type="HAMAP" id="MF_01521">
    <property type="entry name" value="MntP_pump"/>
    <property type="match status" value="1"/>
</dbReference>
<feature type="transmembrane region" description="Helical" evidence="8">
    <location>
        <begin position="166"/>
        <end position="183"/>
    </location>
</feature>
<keyword evidence="3 8" id="KW-0812">Transmembrane</keyword>
<dbReference type="Proteomes" id="UP000824071">
    <property type="component" value="Unassembled WGS sequence"/>
</dbReference>
<dbReference type="PANTHER" id="PTHR35529:SF1">
    <property type="entry name" value="MANGANESE EFFLUX PUMP MNTP-RELATED"/>
    <property type="match status" value="1"/>
</dbReference>
<sequence>MGFWELLLIAVGLSMDAFAVALCKGLEMPRFNGKRAGLIAVFFGGFQGLMPLVGWLLGRQFEAYITKIDHWIAFLLLAVIGGKMIAEGLKKPETADAENENRFSVKELFVLAVATSIDALAVGITFAFLQVNILPSASLIAVTTLLLSFAGVFIGHKFGAKLQNKAELVGGILLVCIGLKILLEHLGVLG</sequence>
<comment type="subcellular location">
    <subcellularLocation>
        <location evidence="8">Cell membrane</location>
        <topology evidence="8">Multi-pass membrane protein</topology>
    </subcellularLocation>
</comment>
<reference evidence="9" key="1">
    <citation type="submission" date="2020-10" db="EMBL/GenBank/DDBJ databases">
        <authorList>
            <person name="Gilroy R."/>
        </authorList>
    </citation>
    <scope>NUCLEOTIDE SEQUENCE</scope>
    <source>
        <strain evidence="9">ChiGjej1B1-19959</strain>
    </source>
</reference>
<evidence type="ECO:0000256" key="7">
    <source>
        <dbReference type="ARBA" id="ARBA00023211"/>
    </source>
</evidence>
<reference evidence="9" key="2">
    <citation type="journal article" date="2021" name="PeerJ">
        <title>Extensive microbial diversity within the chicken gut microbiome revealed by metagenomics and culture.</title>
        <authorList>
            <person name="Gilroy R."/>
            <person name="Ravi A."/>
            <person name="Getino M."/>
            <person name="Pursley I."/>
            <person name="Horton D.L."/>
            <person name="Alikhan N.F."/>
            <person name="Baker D."/>
            <person name="Gharbi K."/>
            <person name="Hall N."/>
            <person name="Watson M."/>
            <person name="Adriaenssens E.M."/>
            <person name="Foster-Nyarko E."/>
            <person name="Jarju S."/>
            <person name="Secka A."/>
            <person name="Antonio M."/>
            <person name="Oren A."/>
            <person name="Chaudhuri R.R."/>
            <person name="La Ragione R."/>
            <person name="Hildebrand F."/>
            <person name="Pallen M.J."/>
        </authorList>
    </citation>
    <scope>NUCLEOTIDE SEQUENCE</scope>
    <source>
        <strain evidence="9">ChiGjej1B1-19959</strain>
    </source>
</reference>
<dbReference type="GO" id="GO:0005886">
    <property type="term" value="C:plasma membrane"/>
    <property type="evidence" value="ECO:0007669"/>
    <property type="project" value="UniProtKB-SubCell"/>
</dbReference>